<dbReference type="InterPro" id="IPR018496">
    <property type="entry name" value="PsdUridine_synth_RsuA/RluB_CS"/>
</dbReference>
<reference evidence="7 8" key="1">
    <citation type="submission" date="2019-08" db="EMBL/GenBank/DDBJ databases">
        <title>In-depth cultivation of the pig gut microbiome towards novel bacterial diversity and tailored functional studies.</title>
        <authorList>
            <person name="Wylensek D."/>
            <person name="Hitch T.C.A."/>
            <person name="Clavel T."/>
        </authorList>
    </citation>
    <scope>NUCLEOTIDE SEQUENCE [LARGE SCALE GENOMIC DNA]</scope>
    <source>
        <strain evidence="7 8">Oil+RF-744-GAM-WT-6</strain>
    </source>
</reference>
<name>A0A7X2TFG4_9FIRM</name>
<evidence type="ECO:0000256" key="3">
    <source>
        <dbReference type="ARBA" id="ARBA00023235"/>
    </source>
</evidence>
<evidence type="ECO:0000313" key="7">
    <source>
        <dbReference type="EMBL" id="MSS57411.1"/>
    </source>
</evidence>
<dbReference type="InterPro" id="IPR000748">
    <property type="entry name" value="PsdUridine_synth_RsuA/RluB/E/F"/>
</dbReference>
<dbReference type="PROSITE" id="PS50889">
    <property type="entry name" value="S4"/>
    <property type="match status" value="1"/>
</dbReference>
<dbReference type="NCBIfam" id="TIGR00093">
    <property type="entry name" value="pseudouridine synthase"/>
    <property type="match status" value="1"/>
</dbReference>
<dbReference type="SMART" id="SM00363">
    <property type="entry name" value="S4"/>
    <property type="match status" value="1"/>
</dbReference>
<dbReference type="InterPro" id="IPR020094">
    <property type="entry name" value="TruA/RsuA/RluB/E/F_N"/>
</dbReference>
<feature type="domain" description="RNA-binding S4" evidence="6">
    <location>
        <begin position="1"/>
        <end position="61"/>
    </location>
</feature>
<dbReference type="GO" id="GO:0000455">
    <property type="term" value="P:enzyme-directed rRNA pseudouridine synthesis"/>
    <property type="evidence" value="ECO:0007669"/>
    <property type="project" value="UniProtKB-ARBA"/>
</dbReference>
<dbReference type="Proteomes" id="UP000461880">
    <property type="component" value="Unassembled WGS sequence"/>
</dbReference>
<keyword evidence="3 5" id="KW-0413">Isomerase</keyword>
<evidence type="ECO:0000256" key="5">
    <source>
        <dbReference type="RuleBase" id="RU003887"/>
    </source>
</evidence>
<dbReference type="Gene3D" id="3.30.70.580">
    <property type="entry name" value="Pseudouridine synthase I, catalytic domain, N-terminal subdomain"/>
    <property type="match status" value="1"/>
</dbReference>
<protein>
    <recommendedName>
        <fullName evidence="5">Pseudouridine synthase</fullName>
        <ecNumber evidence="5">5.4.99.-</ecNumber>
    </recommendedName>
</protein>
<dbReference type="PANTHER" id="PTHR47683">
    <property type="entry name" value="PSEUDOURIDINE SYNTHASE FAMILY PROTEIN-RELATED"/>
    <property type="match status" value="1"/>
</dbReference>
<dbReference type="GO" id="GO:0003723">
    <property type="term" value="F:RNA binding"/>
    <property type="evidence" value="ECO:0007669"/>
    <property type="project" value="UniProtKB-KW"/>
</dbReference>
<proteinExistence type="inferred from homology"/>
<dbReference type="InterPro" id="IPR050343">
    <property type="entry name" value="RsuA_PseudoU_synthase"/>
</dbReference>
<dbReference type="Pfam" id="PF00849">
    <property type="entry name" value="PseudoU_synth_2"/>
    <property type="match status" value="1"/>
</dbReference>
<dbReference type="Gene3D" id="3.30.70.1560">
    <property type="entry name" value="Alpha-L RNA-binding motif"/>
    <property type="match status" value="1"/>
</dbReference>
<dbReference type="InterPro" id="IPR006145">
    <property type="entry name" value="PsdUridine_synth_RsuA/RluA"/>
</dbReference>
<dbReference type="InterPro" id="IPR020103">
    <property type="entry name" value="PsdUridine_synth_cat_dom_sf"/>
</dbReference>
<dbReference type="EC" id="5.4.99.-" evidence="5"/>
<evidence type="ECO:0000313" key="8">
    <source>
        <dbReference type="Proteomes" id="UP000461880"/>
    </source>
</evidence>
<dbReference type="SUPFAM" id="SSF55120">
    <property type="entry name" value="Pseudouridine synthase"/>
    <property type="match status" value="1"/>
</dbReference>
<dbReference type="PROSITE" id="PS01149">
    <property type="entry name" value="PSI_RSU"/>
    <property type="match status" value="1"/>
</dbReference>
<dbReference type="InterPro" id="IPR042092">
    <property type="entry name" value="PsdUridine_s_RsuA/RluB/E/F_cat"/>
</dbReference>
<keyword evidence="2 4" id="KW-0694">RNA-binding</keyword>
<gene>
    <name evidence="7" type="ORF">FYJ51_00600</name>
</gene>
<dbReference type="Gene3D" id="3.10.290.10">
    <property type="entry name" value="RNA-binding S4 domain"/>
    <property type="match status" value="1"/>
</dbReference>
<dbReference type="AlphaFoldDB" id="A0A7X2TFG4"/>
<keyword evidence="8" id="KW-1185">Reference proteome</keyword>
<sequence length="241" mass="27357">MRLDKALADLGLGTRKELKQLIRSGRVSVNGSPALDPGMHVDPERDELMLDDQRLAYEKYVYFMLNKPKGIVSATRDDSETVLDLLDEPYKDLFPCGRLDKDTEGLLLITNDGPLAHTLLSPKHHVEKEYLVTIRDILSEEDRKRIEAGMILQSGEVFQPAQVIPVSDHQIRLILKEGKYHEIKRMLLAVGNEVTALKRLRMKNLVLDETLGPGEYRRLTEEELQSLRAPEDFTSSTPVSQ</sequence>
<accession>A0A7X2TFG4</accession>
<dbReference type="InterPro" id="IPR002942">
    <property type="entry name" value="S4_RNA-bd"/>
</dbReference>
<dbReference type="PANTHER" id="PTHR47683:SF4">
    <property type="entry name" value="PSEUDOURIDINE SYNTHASE"/>
    <property type="match status" value="1"/>
</dbReference>
<evidence type="ECO:0000259" key="6">
    <source>
        <dbReference type="SMART" id="SM00363"/>
    </source>
</evidence>
<dbReference type="SUPFAM" id="SSF55174">
    <property type="entry name" value="Alpha-L RNA-binding motif"/>
    <property type="match status" value="1"/>
</dbReference>
<evidence type="ECO:0000256" key="4">
    <source>
        <dbReference type="PROSITE-ProRule" id="PRU00182"/>
    </source>
</evidence>
<dbReference type="InterPro" id="IPR036986">
    <property type="entry name" value="S4_RNA-bd_sf"/>
</dbReference>
<comment type="caution">
    <text evidence="7">The sequence shown here is derived from an EMBL/GenBank/DDBJ whole genome shotgun (WGS) entry which is preliminary data.</text>
</comment>
<organism evidence="7 8">
    <name type="scientific">Stecheria intestinalis</name>
    <dbReference type="NCBI Taxonomy" id="2606630"/>
    <lineage>
        <taxon>Bacteria</taxon>
        <taxon>Bacillati</taxon>
        <taxon>Bacillota</taxon>
        <taxon>Erysipelotrichia</taxon>
        <taxon>Erysipelotrichales</taxon>
        <taxon>Erysipelotrichaceae</taxon>
        <taxon>Stecheria</taxon>
    </lineage>
</organism>
<dbReference type="GO" id="GO:0120159">
    <property type="term" value="F:rRNA pseudouridine synthase activity"/>
    <property type="evidence" value="ECO:0007669"/>
    <property type="project" value="UniProtKB-ARBA"/>
</dbReference>
<evidence type="ECO:0000256" key="1">
    <source>
        <dbReference type="ARBA" id="ARBA00008348"/>
    </source>
</evidence>
<dbReference type="CDD" id="cd00165">
    <property type="entry name" value="S4"/>
    <property type="match status" value="1"/>
</dbReference>
<dbReference type="Pfam" id="PF01479">
    <property type="entry name" value="S4"/>
    <property type="match status" value="1"/>
</dbReference>
<dbReference type="EMBL" id="VUMN01000001">
    <property type="protein sequence ID" value="MSS57411.1"/>
    <property type="molecule type" value="Genomic_DNA"/>
</dbReference>
<dbReference type="CDD" id="cd02553">
    <property type="entry name" value="PseudoU_synth_RsuA"/>
    <property type="match status" value="1"/>
</dbReference>
<comment type="similarity">
    <text evidence="1 5">Belongs to the pseudouridine synthase RsuA family.</text>
</comment>
<evidence type="ECO:0000256" key="2">
    <source>
        <dbReference type="ARBA" id="ARBA00022884"/>
    </source>
</evidence>